<evidence type="ECO:0008006" key="7">
    <source>
        <dbReference type="Google" id="ProtNLM"/>
    </source>
</evidence>
<comment type="subcellular location">
    <subcellularLocation>
        <location evidence="1">Fimbrium</location>
    </subcellularLocation>
</comment>
<evidence type="ECO:0000256" key="3">
    <source>
        <dbReference type="ARBA" id="ARBA00022729"/>
    </source>
</evidence>
<name>A0A3I8FTZ7_SALER</name>
<dbReference type="Gene3D" id="2.60.40.1090">
    <property type="entry name" value="Fimbrial-type adhesion domain"/>
    <property type="match status" value="1"/>
</dbReference>
<gene>
    <name evidence="6" type="ORF">ED033_22390</name>
</gene>
<keyword evidence="4" id="KW-0281">Fimbrium</keyword>
<evidence type="ECO:0000256" key="2">
    <source>
        <dbReference type="ARBA" id="ARBA00006671"/>
    </source>
</evidence>
<evidence type="ECO:0000256" key="5">
    <source>
        <dbReference type="SAM" id="Phobius"/>
    </source>
</evidence>
<keyword evidence="5" id="KW-0812">Transmembrane</keyword>
<proteinExistence type="inferred from homology"/>
<dbReference type="GO" id="GO:0043709">
    <property type="term" value="P:cell adhesion involved in single-species biofilm formation"/>
    <property type="evidence" value="ECO:0007669"/>
    <property type="project" value="TreeGrafter"/>
</dbReference>
<keyword evidence="5" id="KW-1133">Transmembrane helix</keyword>
<dbReference type="Proteomes" id="UP000885379">
    <property type="component" value="Unassembled WGS sequence"/>
</dbReference>
<dbReference type="PANTHER" id="PTHR33420">
    <property type="entry name" value="FIMBRIAL SUBUNIT ELFA-RELATED"/>
    <property type="match status" value="1"/>
</dbReference>
<sequence>MSATSDRRASGNHRLRQTTEQYDAAKISPIRIVKVKKIKPLLLFPLASSALLLTSLYHPAWAAGCGFMISSKTNDINYTTDVTLTPTADAQSFLPDQTNLVPKSQGQDVTYWGRNQNNVSKVIIFKPESTAFTVDASNPKGWLVDSTVPGLYFTLSVNMPTPGIQWGEFSPAMPIYLSNDSSVNQSQPSGGWGCSGSKNDTYFQSGNMTFSLSFYTTSAFNPAQAAGKQLLVNRKRAGTLENSQDSGGEFDIYLQGPLTIAAAGCGAFSAEKTVDLGEIPLNTLKSKPDDEHNKTPFEITLKNCYAKPTLIVNLATNPSTNNLLSRNQGSAKGVGVGLGYFTSTSASQRLDLSNPNTISSSDLEYSGNTSDGILHMYAILGVTDKSALSAGSVSIPTVITLTHP</sequence>
<evidence type="ECO:0000256" key="1">
    <source>
        <dbReference type="ARBA" id="ARBA00004561"/>
    </source>
</evidence>
<dbReference type="InterPro" id="IPR036937">
    <property type="entry name" value="Adhesion_dom_fimbrial_sf"/>
</dbReference>
<keyword evidence="3" id="KW-0732">Signal</keyword>
<accession>A0A3I8FTZ7</accession>
<comment type="caution">
    <text evidence="6">The sequence shown here is derived from an EMBL/GenBank/DDBJ whole genome shotgun (WGS) entry which is preliminary data.</text>
</comment>
<feature type="transmembrane region" description="Helical" evidence="5">
    <location>
        <begin position="41"/>
        <end position="61"/>
    </location>
</feature>
<reference evidence="6" key="1">
    <citation type="submission" date="2018-10" db="EMBL/GenBank/DDBJ databases">
        <authorList>
            <consortium name="PulseNet: The National Subtyping Network for Foodborne Disease Surveillance"/>
            <person name="Tarr C.L."/>
            <person name="Trees E."/>
            <person name="Katz L.S."/>
            <person name="Carleton-Romer H.A."/>
            <person name="Stroika S."/>
            <person name="Kucerova Z."/>
            <person name="Roache K.F."/>
            <person name="Sabol A.L."/>
            <person name="Besser J."/>
            <person name="Gerner-Smidt P."/>
        </authorList>
    </citation>
    <scope>NUCLEOTIDE SEQUENCE [LARGE SCALE GENOMIC DNA]</scope>
    <source>
        <strain evidence="6">PNUSAS057480</strain>
    </source>
</reference>
<protein>
    <recommendedName>
        <fullName evidence="7">Fimbrial protein</fullName>
    </recommendedName>
</protein>
<dbReference type="InterPro" id="IPR008966">
    <property type="entry name" value="Adhesion_dom_sf"/>
</dbReference>
<dbReference type="PANTHER" id="PTHR33420:SF3">
    <property type="entry name" value="FIMBRIAL SUBUNIT ELFA"/>
    <property type="match status" value="1"/>
</dbReference>
<organism evidence="6">
    <name type="scientific">Salmonella enterica</name>
    <name type="common">Salmonella choleraesuis</name>
    <dbReference type="NCBI Taxonomy" id="28901"/>
    <lineage>
        <taxon>Bacteria</taxon>
        <taxon>Pseudomonadati</taxon>
        <taxon>Pseudomonadota</taxon>
        <taxon>Gammaproteobacteria</taxon>
        <taxon>Enterobacterales</taxon>
        <taxon>Enterobacteriaceae</taxon>
        <taxon>Salmonella</taxon>
    </lineage>
</organism>
<dbReference type="EMBL" id="RMEA01000106">
    <property type="protein sequence ID" value="MER45002.1"/>
    <property type="molecule type" value="Genomic_DNA"/>
</dbReference>
<evidence type="ECO:0000313" key="6">
    <source>
        <dbReference type="EMBL" id="MER45002.1"/>
    </source>
</evidence>
<evidence type="ECO:0000256" key="4">
    <source>
        <dbReference type="ARBA" id="ARBA00023263"/>
    </source>
</evidence>
<dbReference type="SUPFAM" id="SSF49401">
    <property type="entry name" value="Bacterial adhesins"/>
    <property type="match status" value="1"/>
</dbReference>
<dbReference type="GO" id="GO:0009289">
    <property type="term" value="C:pilus"/>
    <property type="evidence" value="ECO:0007669"/>
    <property type="project" value="UniProtKB-SubCell"/>
</dbReference>
<keyword evidence="5" id="KW-0472">Membrane</keyword>
<dbReference type="InterPro" id="IPR050263">
    <property type="entry name" value="Bact_Fimbrial_Adh_Pro"/>
</dbReference>
<dbReference type="AlphaFoldDB" id="A0A3I8FTZ7"/>
<comment type="similarity">
    <text evidence="2">Belongs to the fimbrial protein family.</text>
</comment>